<gene>
    <name evidence="9" type="ORF">HNY73_004448</name>
</gene>
<evidence type="ECO:0000256" key="6">
    <source>
        <dbReference type="RuleBase" id="RU000648"/>
    </source>
</evidence>
<dbReference type="InterPro" id="IPR007110">
    <property type="entry name" value="Ig-like_dom"/>
</dbReference>
<dbReference type="Gene3D" id="3.40.30.10">
    <property type="entry name" value="Glutaredoxin"/>
    <property type="match status" value="3"/>
</dbReference>
<dbReference type="GO" id="GO:0051279">
    <property type="term" value="P:regulation of release of sequestered calcium ion into cytosol"/>
    <property type="evidence" value="ECO:0007669"/>
    <property type="project" value="TreeGrafter"/>
</dbReference>
<evidence type="ECO:0000259" key="8">
    <source>
        <dbReference type="PROSITE" id="PS50835"/>
    </source>
</evidence>
<dbReference type="OrthoDB" id="10039395at2759"/>
<dbReference type="InterPro" id="IPR003599">
    <property type="entry name" value="Ig_sub"/>
</dbReference>
<evidence type="ECO:0000256" key="2">
    <source>
        <dbReference type="ARBA" id="ARBA00010987"/>
    </source>
</evidence>
<feature type="signal peptide" evidence="7">
    <location>
        <begin position="1"/>
        <end position="17"/>
    </location>
</feature>
<dbReference type="InterPro" id="IPR013783">
    <property type="entry name" value="Ig-like_fold"/>
</dbReference>
<comment type="subcellular location">
    <subcellularLocation>
        <location evidence="1">Sarcoplasmic reticulum lumen</location>
    </subcellularLocation>
</comment>
<evidence type="ECO:0000313" key="9">
    <source>
        <dbReference type="EMBL" id="KAF8792908.1"/>
    </source>
</evidence>
<dbReference type="PROSITE" id="PS50835">
    <property type="entry name" value="IG_LIKE"/>
    <property type="match status" value="1"/>
</dbReference>
<organism evidence="9 10">
    <name type="scientific">Argiope bruennichi</name>
    <name type="common">Wasp spider</name>
    <name type="synonym">Aranea bruennichi</name>
    <dbReference type="NCBI Taxonomy" id="94029"/>
    <lineage>
        <taxon>Eukaryota</taxon>
        <taxon>Metazoa</taxon>
        <taxon>Ecdysozoa</taxon>
        <taxon>Arthropoda</taxon>
        <taxon>Chelicerata</taxon>
        <taxon>Arachnida</taxon>
        <taxon>Araneae</taxon>
        <taxon>Araneomorphae</taxon>
        <taxon>Entelegynae</taxon>
        <taxon>Araneoidea</taxon>
        <taxon>Araneidae</taxon>
        <taxon>Argiope</taxon>
    </lineage>
</organism>
<evidence type="ECO:0000256" key="4">
    <source>
        <dbReference type="ARBA" id="ARBA00022951"/>
    </source>
</evidence>
<dbReference type="GO" id="GO:0033018">
    <property type="term" value="C:sarcoplasmic reticulum lumen"/>
    <property type="evidence" value="ECO:0007669"/>
    <property type="project" value="UniProtKB-SubCell"/>
</dbReference>
<keyword evidence="3 6" id="KW-0106">Calcium</keyword>
<evidence type="ECO:0000256" key="3">
    <source>
        <dbReference type="ARBA" id="ARBA00022837"/>
    </source>
</evidence>
<evidence type="ECO:0000256" key="7">
    <source>
        <dbReference type="SAM" id="SignalP"/>
    </source>
</evidence>
<dbReference type="OMA" id="WMEMDNE"/>
<dbReference type="InterPro" id="IPR036249">
    <property type="entry name" value="Thioredoxin-like_sf"/>
</dbReference>
<keyword evidence="5" id="KW-0514">Muscle protein</keyword>
<comment type="caution">
    <text evidence="9">The sequence shown here is derived from an EMBL/GenBank/DDBJ whole genome shotgun (WGS) entry which is preliminary data.</text>
</comment>
<dbReference type="InterPro" id="IPR001393">
    <property type="entry name" value="Calsequestrin"/>
</dbReference>
<feature type="chain" id="PRO_5035855012" description="Calsequestrin" evidence="7">
    <location>
        <begin position="18"/>
        <end position="504"/>
    </location>
</feature>
<evidence type="ECO:0000256" key="5">
    <source>
        <dbReference type="ARBA" id="ARBA00023179"/>
    </source>
</evidence>
<dbReference type="PANTHER" id="PTHR10033">
    <property type="entry name" value="CALSEQUESTRIN"/>
    <property type="match status" value="1"/>
</dbReference>
<dbReference type="SUPFAM" id="SSF48726">
    <property type="entry name" value="Immunoglobulin"/>
    <property type="match status" value="1"/>
</dbReference>
<protein>
    <recommendedName>
        <fullName evidence="6">Calsequestrin</fullName>
    </recommendedName>
</protein>
<dbReference type="GO" id="GO:0005509">
    <property type="term" value="F:calcium ion binding"/>
    <property type="evidence" value="ECO:0007669"/>
    <property type="project" value="InterPro"/>
</dbReference>
<proteinExistence type="inferred from homology"/>
<dbReference type="InterPro" id="IPR036179">
    <property type="entry name" value="Ig-like_dom_sf"/>
</dbReference>
<evidence type="ECO:0000313" key="10">
    <source>
        <dbReference type="Proteomes" id="UP000807504"/>
    </source>
</evidence>
<evidence type="ECO:0000256" key="1">
    <source>
        <dbReference type="ARBA" id="ARBA00004564"/>
    </source>
</evidence>
<dbReference type="AlphaFoldDB" id="A0A8T0FRV3"/>
<dbReference type="PANTHER" id="PTHR10033:SF0">
    <property type="entry name" value="CALSEQUESTRIN"/>
    <property type="match status" value="1"/>
</dbReference>
<dbReference type="EMBL" id="JABXBU010000003">
    <property type="protein sequence ID" value="KAF8792908.1"/>
    <property type="molecule type" value="Genomic_DNA"/>
</dbReference>
<dbReference type="PRINTS" id="PR00312">
    <property type="entry name" value="CALSEQUESTRN"/>
</dbReference>
<dbReference type="SMART" id="SM00409">
    <property type="entry name" value="IG"/>
    <property type="match status" value="1"/>
</dbReference>
<name>A0A8T0FRV3_ARGBR</name>
<sequence length="504" mass="54917">MKMKALLLLLIVGAVQGAILPFLQTPKHDGVKRVCQLTADNFTTVVNAADISVIVVKDPLVTTKSQCPNELETFAEITAQVLRKKNSIVCEALPDVINTAQTSGVINVQANPGDVYIYKKGRGIPYYGKRSTRALLNHLFKVNGTEINVITGKIDKLAFDAVEEVKLVGFFMQGTADHQAFEEAAARLSPSIRFYAAYDRVVAKHLKLTNVGEIHLVKPFTKTPVVCPQNPATAADIEAFVKANQGAILTKINEHNLNNPALFDPSKILVLAIAEEASSFGGYFYRLITKLARNVTNSTEFANLNIVWLEPEIFPTIHLVMDELETTLGIPNKLPAFGALNITTLQSSWLNTALLNCSGDKNSDIQNLQVLQEFLTGVVTNTVVPVRIGVQAFVQTPSAQTVMENSDITLECVVENPVGDCLWLKDGKNIGYNLDRYPHYNWRGDRLAGDCSLVISGAKAGRDNGEWICEVTGDQENPTLTSTPVKVLITASEPSPTASAKAEL</sequence>
<keyword evidence="7" id="KW-0732">Signal</keyword>
<dbReference type="Pfam" id="PF01216">
    <property type="entry name" value="Calsequestrin"/>
    <property type="match status" value="1"/>
</dbReference>
<keyword evidence="4" id="KW-0703">Sarcoplasmic reticulum</keyword>
<reference evidence="9" key="2">
    <citation type="submission" date="2020-06" db="EMBL/GenBank/DDBJ databases">
        <authorList>
            <person name="Sheffer M."/>
        </authorList>
    </citation>
    <scope>NUCLEOTIDE SEQUENCE</scope>
</reference>
<reference evidence="9" key="1">
    <citation type="journal article" date="2020" name="bioRxiv">
        <title>Chromosome-level reference genome of the European wasp spider Argiope bruennichi: a resource for studies on range expansion and evolutionary adaptation.</title>
        <authorList>
            <person name="Sheffer M.M."/>
            <person name="Hoppe A."/>
            <person name="Krehenwinkel H."/>
            <person name="Uhl G."/>
            <person name="Kuss A.W."/>
            <person name="Jensen L."/>
            <person name="Jensen C."/>
            <person name="Gillespie R.G."/>
            <person name="Hoff K.J."/>
            <person name="Prost S."/>
        </authorList>
    </citation>
    <scope>NUCLEOTIDE SEQUENCE</scope>
</reference>
<comment type="similarity">
    <text evidence="2 6">Belongs to the calsequestrin family.</text>
</comment>
<accession>A0A8T0FRV3</accession>
<dbReference type="Proteomes" id="UP000807504">
    <property type="component" value="Unassembled WGS sequence"/>
</dbReference>
<comment type="function">
    <text evidence="6">Calsequestrin is a high-capacity, moderate affinity, calcium-binding protein and thus acts as an internal calcium store in muscle.</text>
</comment>
<dbReference type="SUPFAM" id="SSF52833">
    <property type="entry name" value="Thioredoxin-like"/>
    <property type="match status" value="2"/>
</dbReference>
<feature type="domain" description="Ig-like" evidence="8">
    <location>
        <begin position="385"/>
        <end position="481"/>
    </location>
</feature>
<dbReference type="Gene3D" id="2.60.40.10">
    <property type="entry name" value="Immunoglobulins"/>
    <property type="match status" value="1"/>
</dbReference>
<keyword evidence="10" id="KW-1185">Reference proteome</keyword>